<protein>
    <submittedName>
        <fullName evidence="1">Uncharacterized protein</fullName>
    </submittedName>
</protein>
<dbReference type="Proteomes" id="UP001623591">
    <property type="component" value="Unassembled WGS sequence"/>
</dbReference>
<keyword evidence="2" id="KW-1185">Reference proteome</keyword>
<evidence type="ECO:0000313" key="1">
    <source>
        <dbReference type="EMBL" id="MFL0245651.1"/>
    </source>
</evidence>
<proteinExistence type="predicted"/>
<dbReference type="RefSeq" id="WP_406768104.1">
    <property type="nucleotide sequence ID" value="NZ_JBJHZZ010000001.1"/>
</dbReference>
<reference evidence="1 2" key="1">
    <citation type="submission" date="2024-11" db="EMBL/GenBank/DDBJ databases">
        <authorList>
            <person name="Heng Y.C."/>
            <person name="Lim A.C.H."/>
            <person name="Lee J.K.Y."/>
            <person name="Kittelmann S."/>
        </authorList>
    </citation>
    <scope>NUCLEOTIDE SEQUENCE [LARGE SCALE GENOMIC DNA]</scope>
    <source>
        <strain evidence="1 2">WILCCON 0185</strain>
    </source>
</reference>
<evidence type="ECO:0000313" key="2">
    <source>
        <dbReference type="Proteomes" id="UP001623591"/>
    </source>
</evidence>
<sequence>MGTTFANMHIKNIKSNEVEILIPEILVKQYNPEWVTITYPNFQVGAIEKLAKKVSKKINNPVLTVEVIEEEILILYIFREGKAVASHVSSSGYGLAKNIGKASRFVKELEIQESYTDYFKWIFKCEAPDKALQLLEKVLVLPLWIDFKMIVEGYVDPENFKQDLGFVDRYIKEKKVSDKIKNSTKAKLLMEFDGKIYGPFGYRKYLVHKPSEDNNYHGFNDHYIYSAADNGELKCLFSVSMFNAGRDNSIFITNNNVIALVEVIPINIKRDKISYLLLNMNGDVIGATKLPKEAGYPISVFDDGSIIFKAYAPSSAITKYNIHGEQLPIDITTEYYERPVLKNGYIYLCHTNEKTKSWELIKRNHDGDTVAVLPLKERPKWKQFLFDREGNFYYCLESFDTGKYFEKLLYLDKDLNIKNEILLDVITNRALLDDANSKLYLSVMDKELLAIDLKDKNKIIRKKYEEDWYLSSLDSKGNIIIYKRQNTLEIFNPKLNIVSRHRLKGGIKDNYINADGNMCFVTFQMPYDAYTSDNVKSVIRVYEMVY</sequence>
<dbReference type="EMBL" id="JBJHZZ010000001">
    <property type="protein sequence ID" value="MFL0245651.1"/>
    <property type="molecule type" value="Genomic_DNA"/>
</dbReference>
<organism evidence="1 2">
    <name type="scientific">Candidatus Clostridium stratigraminis</name>
    <dbReference type="NCBI Taxonomy" id="3381661"/>
    <lineage>
        <taxon>Bacteria</taxon>
        <taxon>Bacillati</taxon>
        <taxon>Bacillota</taxon>
        <taxon>Clostridia</taxon>
        <taxon>Eubacteriales</taxon>
        <taxon>Clostridiaceae</taxon>
        <taxon>Clostridium</taxon>
    </lineage>
</organism>
<comment type="caution">
    <text evidence="1">The sequence shown here is derived from an EMBL/GenBank/DDBJ whole genome shotgun (WGS) entry which is preliminary data.</text>
</comment>
<accession>A0ABW8SYY2</accession>
<gene>
    <name evidence="1" type="ORF">ACJDUG_01505</name>
</gene>
<name>A0ABW8SYY2_9CLOT</name>